<dbReference type="RefSeq" id="WP_243651404.1">
    <property type="nucleotide sequence ID" value="NZ_SMAO01000002.1"/>
</dbReference>
<dbReference type="GO" id="GO:0006355">
    <property type="term" value="P:regulation of DNA-templated transcription"/>
    <property type="evidence" value="ECO:0007669"/>
    <property type="project" value="InterPro"/>
</dbReference>
<dbReference type="EMBL" id="SMAO01000002">
    <property type="protein sequence ID" value="TCT22762.1"/>
    <property type="molecule type" value="Genomic_DNA"/>
</dbReference>
<dbReference type="SUPFAM" id="SSF143100">
    <property type="entry name" value="TTHA1013/TTHA0281-like"/>
    <property type="match status" value="1"/>
</dbReference>
<dbReference type="Pfam" id="PF05534">
    <property type="entry name" value="HicB"/>
    <property type="match status" value="1"/>
</dbReference>
<protein>
    <submittedName>
        <fullName evidence="1">Putative HicB family RNase H-like nuclease</fullName>
    </submittedName>
</protein>
<dbReference type="InterPro" id="IPR008651">
    <property type="entry name" value="Uncharacterised_HicB"/>
</dbReference>
<dbReference type="Proteomes" id="UP000295717">
    <property type="component" value="Unassembled WGS sequence"/>
</dbReference>
<dbReference type="SUPFAM" id="SSF47598">
    <property type="entry name" value="Ribbon-helix-helix"/>
    <property type="match status" value="1"/>
</dbReference>
<reference evidence="1 2" key="1">
    <citation type="submission" date="2019-03" db="EMBL/GenBank/DDBJ databases">
        <title>Genomic Encyclopedia of Type Strains, Phase IV (KMG-IV): sequencing the most valuable type-strain genomes for metagenomic binning, comparative biology and taxonomic classification.</title>
        <authorList>
            <person name="Goeker M."/>
        </authorList>
    </citation>
    <scope>NUCLEOTIDE SEQUENCE [LARGE SCALE GENOMIC DNA]</scope>
    <source>
        <strain evidence="1 2">DSM 13587</strain>
    </source>
</reference>
<dbReference type="InterPro" id="IPR010985">
    <property type="entry name" value="Ribbon_hlx_hlx"/>
</dbReference>
<proteinExistence type="predicted"/>
<name>A0A4V2V1W7_9GAMM</name>
<comment type="caution">
    <text evidence="1">The sequence shown here is derived from an EMBL/GenBank/DDBJ whole genome shotgun (WGS) entry which is preliminary data.</text>
</comment>
<gene>
    <name evidence="1" type="ORF">EDC35_10293</name>
</gene>
<keyword evidence="2" id="KW-1185">Reference proteome</keyword>
<evidence type="ECO:0000313" key="2">
    <source>
        <dbReference type="Proteomes" id="UP000295717"/>
    </source>
</evidence>
<evidence type="ECO:0000313" key="1">
    <source>
        <dbReference type="EMBL" id="TCT22762.1"/>
    </source>
</evidence>
<sequence>MTMNTMELDGYTAVIRYNPETDEFRGEIQGLNGGADFYGRTPDELRREFRASLDFFLETCAKHGISPKKQASGKFVVRLSPTLHAQAVTAAQAAGISLNALVERAVHHELEAG</sequence>
<accession>A0A4V2V1W7</accession>
<dbReference type="AlphaFoldDB" id="A0A4V2V1W7"/>
<organism evidence="1 2">
    <name type="scientific">Thiobaca trueperi</name>
    <dbReference type="NCBI Taxonomy" id="127458"/>
    <lineage>
        <taxon>Bacteria</taxon>
        <taxon>Pseudomonadati</taxon>
        <taxon>Pseudomonadota</taxon>
        <taxon>Gammaproteobacteria</taxon>
        <taxon>Chromatiales</taxon>
        <taxon>Chromatiaceae</taxon>
        <taxon>Thiobaca</taxon>
    </lineage>
</organism>
<dbReference type="InterPro" id="IPR035069">
    <property type="entry name" value="TTHA1013/TTHA0281-like"/>
</dbReference>